<proteinExistence type="predicted"/>
<dbReference type="Proteomes" id="UP001055072">
    <property type="component" value="Unassembled WGS sequence"/>
</dbReference>
<name>A0ACB8U7V1_9APHY</name>
<gene>
    <name evidence="1" type="ORF">BDY19DRAFT_773752</name>
</gene>
<evidence type="ECO:0000313" key="1">
    <source>
        <dbReference type="EMBL" id="KAI0090472.1"/>
    </source>
</evidence>
<dbReference type="EMBL" id="MU274908">
    <property type="protein sequence ID" value="KAI0090472.1"/>
    <property type="molecule type" value="Genomic_DNA"/>
</dbReference>
<evidence type="ECO:0000313" key="2">
    <source>
        <dbReference type="Proteomes" id="UP001055072"/>
    </source>
</evidence>
<keyword evidence="2" id="KW-1185">Reference proteome</keyword>
<reference evidence="1" key="1">
    <citation type="journal article" date="2021" name="Environ. Microbiol.">
        <title>Gene family expansions and transcriptome signatures uncover fungal adaptations to wood decay.</title>
        <authorList>
            <person name="Hage H."/>
            <person name="Miyauchi S."/>
            <person name="Viragh M."/>
            <person name="Drula E."/>
            <person name="Min B."/>
            <person name="Chaduli D."/>
            <person name="Navarro D."/>
            <person name="Favel A."/>
            <person name="Norest M."/>
            <person name="Lesage-Meessen L."/>
            <person name="Balint B."/>
            <person name="Merenyi Z."/>
            <person name="de Eugenio L."/>
            <person name="Morin E."/>
            <person name="Martinez A.T."/>
            <person name="Baldrian P."/>
            <person name="Stursova M."/>
            <person name="Martinez M.J."/>
            <person name="Novotny C."/>
            <person name="Magnuson J.K."/>
            <person name="Spatafora J.W."/>
            <person name="Maurice S."/>
            <person name="Pangilinan J."/>
            <person name="Andreopoulos W."/>
            <person name="LaButti K."/>
            <person name="Hundley H."/>
            <person name="Na H."/>
            <person name="Kuo A."/>
            <person name="Barry K."/>
            <person name="Lipzen A."/>
            <person name="Henrissat B."/>
            <person name="Riley R."/>
            <person name="Ahrendt S."/>
            <person name="Nagy L.G."/>
            <person name="Grigoriev I.V."/>
            <person name="Martin F."/>
            <person name="Rosso M.N."/>
        </authorList>
    </citation>
    <scope>NUCLEOTIDE SEQUENCE</scope>
    <source>
        <strain evidence="1">CBS 384.51</strain>
    </source>
</reference>
<comment type="caution">
    <text evidence="1">The sequence shown here is derived from an EMBL/GenBank/DDBJ whole genome shotgun (WGS) entry which is preliminary data.</text>
</comment>
<sequence>MKNKLSGMCTLITYHYLRPTVLAKPPKLTPISHLRSHSFDSSNRIYTTTWTSRRKTNQLTRPSTHDTFLHDLHTSEYTRNCGMRVYVRTVSCQGEVSNFDIPDTRNSIATASNSTQTRHGGAQLHMNPNLPRGFSFSLKRFRNTTTGHLRSIGWE</sequence>
<accession>A0ACB8U7V1</accession>
<protein>
    <submittedName>
        <fullName evidence="1">Uncharacterized protein</fullName>
    </submittedName>
</protein>
<organism evidence="1 2">
    <name type="scientific">Irpex rosettiformis</name>
    <dbReference type="NCBI Taxonomy" id="378272"/>
    <lineage>
        <taxon>Eukaryota</taxon>
        <taxon>Fungi</taxon>
        <taxon>Dikarya</taxon>
        <taxon>Basidiomycota</taxon>
        <taxon>Agaricomycotina</taxon>
        <taxon>Agaricomycetes</taxon>
        <taxon>Polyporales</taxon>
        <taxon>Irpicaceae</taxon>
        <taxon>Irpex</taxon>
    </lineage>
</organism>